<evidence type="ECO:0000256" key="1">
    <source>
        <dbReference type="SAM" id="Phobius"/>
    </source>
</evidence>
<feature type="transmembrane region" description="Helical" evidence="1">
    <location>
        <begin position="170"/>
        <end position="195"/>
    </location>
</feature>
<name>A0A4S2JDA9_9HYME</name>
<organism evidence="2 3">
    <name type="scientific">Temnothorax longispinosus</name>
    <dbReference type="NCBI Taxonomy" id="300112"/>
    <lineage>
        <taxon>Eukaryota</taxon>
        <taxon>Metazoa</taxon>
        <taxon>Ecdysozoa</taxon>
        <taxon>Arthropoda</taxon>
        <taxon>Hexapoda</taxon>
        <taxon>Insecta</taxon>
        <taxon>Pterygota</taxon>
        <taxon>Neoptera</taxon>
        <taxon>Endopterygota</taxon>
        <taxon>Hymenoptera</taxon>
        <taxon>Apocrita</taxon>
        <taxon>Aculeata</taxon>
        <taxon>Formicoidea</taxon>
        <taxon>Formicidae</taxon>
        <taxon>Myrmicinae</taxon>
        <taxon>Temnothorax</taxon>
    </lineage>
</organism>
<comment type="caution">
    <text evidence="2">The sequence shown here is derived from an EMBL/GenBank/DDBJ whole genome shotgun (WGS) entry which is preliminary data.</text>
</comment>
<keyword evidence="1" id="KW-0472">Membrane</keyword>
<keyword evidence="1" id="KW-1133">Transmembrane helix</keyword>
<protein>
    <submittedName>
        <fullName evidence="2">Uncharacterized protein</fullName>
    </submittedName>
</protein>
<sequence>MHLNGLTRIARQLRLCSGSFVKRRCARGSNLNEVRNDEEENKKDPGWRIPAAATVTAVPHQAQIGSTPKTAASRRPAARYPPRQPLNLWRCDNVDAAFCMLDCCRIHSRFSPSSTPDGGVYSPRFLSLSCSLSLSLSRPLGDAFPNAYAGISELHHHRHRSHRHHRHCRTVVLAAAVIYYLLKLVWPGFIAYVAASETVAKVRCRARTLAKLS</sequence>
<evidence type="ECO:0000313" key="3">
    <source>
        <dbReference type="Proteomes" id="UP000310200"/>
    </source>
</evidence>
<dbReference type="AlphaFoldDB" id="A0A4S2JDA9"/>
<evidence type="ECO:0000313" key="2">
    <source>
        <dbReference type="EMBL" id="TGZ32529.1"/>
    </source>
</evidence>
<accession>A0A4S2JDA9</accession>
<reference evidence="2 3" key="1">
    <citation type="journal article" date="2019" name="Philos. Trans. R. Soc. Lond., B, Biol. Sci.">
        <title>Ant behaviour and brain gene expression of defending hosts depend on the ecological success of the intruding social parasite.</title>
        <authorList>
            <person name="Kaur R."/>
            <person name="Stoldt M."/>
            <person name="Jongepier E."/>
            <person name="Feldmeyer B."/>
            <person name="Menzel F."/>
            <person name="Bornberg-Bauer E."/>
            <person name="Foitzik S."/>
        </authorList>
    </citation>
    <scope>NUCLEOTIDE SEQUENCE [LARGE SCALE GENOMIC DNA]</scope>
    <source>
        <tissue evidence="2">Whole body</tissue>
    </source>
</reference>
<dbReference type="Proteomes" id="UP000310200">
    <property type="component" value="Unassembled WGS sequence"/>
</dbReference>
<gene>
    <name evidence="2" type="ORF">DBV15_05399</name>
</gene>
<dbReference type="EMBL" id="QBLH01003819">
    <property type="protein sequence ID" value="TGZ32529.1"/>
    <property type="molecule type" value="Genomic_DNA"/>
</dbReference>
<keyword evidence="1" id="KW-0812">Transmembrane</keyword>
<proteinExistence type="predicted"/>
<keyword evidence="3" id="KW-1185">Reference proteome</keyword>